<dbReference type="CDD" id="cd06261">
    <property type="entry name" value="TM_PBP2"/>
    <property type="match status" value="1"/>
</dbReference>
<evidence type="ECO:0000256" key="4">
    <source>
        <dbReference type="ARBA" id="ARBA00022692"/>
    </source>
</evidence>
<evidence type="ECO:0000256" key="6">
    <source>
        <dbReference type="ARBA" id="ARBA00023136"/>
    </source>
</evidence>
<dbReference type="PANTHER" id="PTHR43163">
    <property type="entry name" value="DIPEPTIDE TRANSPORT SYSTEM PERMEASE PROTEIN DPPB-RELATED"/>
    <property type="match status" value="1"/>
</dbReference>
<evidence type="ECO:0000256" key="3">
    <source>
        <dbReference type="ARBA" id="ARBA00022475"/>
    </source>
</evidence>
<dbReference type="RefSeq" id="WP_110660608.1">
    <property type="nucleotide sequence ID" value="NZ_PDLL01000227.1"/>
</dbReference>
<dbReference type="InterPro" id="IPR035906">
    <property type="entry name" value="MetI-like_sf"/>
</dbReference>
<dbReference type="Pfam" id="PF00528">
    <property type="entry name" value="BPD_transp_1"/>
    <property type="match status" value="1"/>
</dbReference>
<keyword evidence="3" id="KW-1003">Cell membrane</keyword>
<evidence type="ECO:0000313" key="11">
    <source>
        <dbReference type="Proteomes" id="UP000247437"/>
    </source>
</evidence>
<dbReference type="AlphaFoldDB" id="A0A2W0EKR5"/>
<name>A0A2W0EKR5_PSEJE</name>
<evidence type="ECO:0000256" key="2">
    <source>
        <dbReference type="ARBA" id="ARBA00022448"/>
    </source>
</evidence>
<keyword evidence="6 8" id="KW-0472">Membrane</keyword>
<feature type="transmembrane region" description="Helical" evidence="8">
    <location>
        <begin position="138"/>
        <end position="162"/>
    </location>
</feature>
<comment type="caution">
    <text evidence="10">The sequence shown here is derived from an EMBL/GenBank/DDBJ whole genome shotgun (WGS) entry which is preliminary data.</text>
</comment>
<proteinExistence type="inferred from homology"/>
<evidence type="ECO:0000256" key="5">
    <source>
        <dbReference type="ARBA" id="ARBA00022989"/>
    </source>
</evidence>
<keyword evidence="4 8" id="KW-0812">Transmembrane</keyword>
<gene>
    <name evidence="10" type="ORF">CRX42_18150</name>
</gene>
<sequence>MHVFLKTAPFLLRKFLNIAAISFIIFMLVRAVPGDITDYYSARGDYDANALLALRQQLGLDDSLPMQFMTWLKAALHGDLGESMRFGTPVASMLRDALPNSLLLSGAALLFGLVTGMSVAVLALAFPAWRLGKLLESLNVWSIAVPTFCTGVIVILVFSVWLRWLPIRGQLLLPVIILGIDIAGQVVKPLYEELCATTRAPFIRTARAKGLSNWRIAWRHILPNSLSVVVAMSGVILGGLIGGTLTMEALFSLPGLGSLTLEAIHGRDYTVIQAAVMLLAAFVVLINIATAALQASIDPRLARHHE</sequence>
<comment type="subcellular location">
    <subcellularLocation>
        <location evidence="1 8">Cell membrane</location>
        <topology evidence="1 8">Multi-pass membrane protein</topology>
    </subcellularLocation>
</comment>
<dbReference type="PANTHER" id="PTHR43163:SF6">
    <property type="entry name" value="DIPEPTIDE TRANSPORT SYSTEM PERMEASE PROTEIN DPPB-RELATED"/>
    <property type="match status" value="1"/>
</dbReference>
<accession>A0A2W0EKR5</accession>
<dbReference type="SUPFAM" id="SSF161098">
    <property type="entry name" value="MetI-like"/>
    <property type="match status" value="1"/>
</dbReference>
<reference evidence="10 11" key="1">
    <citation type="journal article" date="2018" name="Appl. Microbiol. Biotechnol.">
        <title>Characterization of the caprolactam degradation pathway in Pseudomonas jessenii using mass spectrometry-based proteomics.</title>
        <authorList>
            <person name="Otzen M."/>
            <person name="Palacio C."/>
            <person name="Janssen D.B."/>
        </authorList>
    </citation>
    <scope>NUCLEOTIDE SEQUENCE [LARGE SCALE GENOMIC DNA]</scope>
    <source>
        <strain evidence="10 11">GO3</strain>
    </source>
</reference>
<dbReference type="Proteomes" id="UP000247437">
    <property type="component" value="Unassembled WGS sequence"/>
</dbReference>
<keyword evidence="5 8" id="KW-1133">Transmembrane helix</keyword>
<evidence type="ECO:0000313" key="10">
    <source>
        <dbReference type="EMBL" id="PYY69120.1"/>
    </source>
</evidence>
<dbReference type="EMBL" id="PDLL01000227">
    <property type="protein sequence ID" value="PYY69120.1"/>
    <property type="molecule type" value="Genomic_DNA"/>
</dbReference>
<evidence type="ECO:0000256" key="8">
    <source>
        <dbReference type="RuleBase" id="RU363032"/>
    </source>
</evidence>
<evidence type="ECO:0000256" key="7">
    <source>
        <dbReference type="ARBA" id="ARBA00024202"/>
    </source>
</evidence>
<feature type="transmembrane region" description="Helical" evidence="8">
    <location>
        <begin position="225"/>
        <end position="251"/>
    </location>
</feature>
<dbReference type="GO" id="GO:0055085">
    <property type="term" value="P:transmembrane transport"/>
    <property type="evidence" value="ECO:0007669"/>
    <property type="project" value="InterPro"/>
</dbReference>
<dbReference type="GO" id="GO:0005886">
    <property type="term" value="C:plasma membrane"/>
    <property type="evidence" value="ECO:0007669"/>
    <property type="project" value="UniProtKB-SubCell"/>
</dbReference>
<protein>
    <submittedName>
        <fullName evidence="10">Peptide ABC transporter permease</fullName>
    </submittedName>
</protein>
<feature type="transmembrane region" description="Helical" evidence="8">
    <location>
        <begin position="15"/>
        <end position="33"/>
    </location>
</feature>
<evidence type="ECO:0000259" key="9">
    <source>
        <dbReference type="PROSITE" id="PS50928"/>
    </source>
</evidence>
<evidence type="ECO:0000256" key="1">
    <source>
        <dbReference type="ARBA" id="ARBA00004651"/>
    </source>
</evidence>
<feature type="domain" description="ABC transmembrane type-1" evidence="9">
    <location>
        <begin position="98"/>
        <end position="290"/>
    </location>
</feature>
<dbReference type="OrthoDB" id="9805855at2"/>
<dbReference type="InterPro" id="IPR045621">
    <property type="entry name" value="BPD_transp_1_N"/>
</dbReference>
<feature type="transmembrane region" description="Helical" evidence="8">
    <location>
        <begin position="271"/>
        <end position="293"/>
    </location>
</feature>
<comment type="similarity">
    <text evidence="7">Belongs to the binding-protein-dependent transport system permease family. OppBC subfamily.</text>
</comment>
<dbReference type="InterPro" id="IPR000515">
    <property type="entry name" value="MetI-like"/>
</dbReference>
<feature type="transmembrane region" description="Helical" evidence="8">
    <location>
        <begin position="102"/>
        <end position="126"/>
    </location>
</feature>
<dbReference type="Gene3D" id="1.10.3720.10">
    <property type="entry name" value="MetI-like"/>
    <property type="match status" value="1"/>
</dbReference>
<organism evidence="10 11">
    <name type="scientific">Pseudomonas jessenii</name>
    <dbReference type="NCBI Taxonomy" id="77298"/>
    <lineage>
        <taxon>Bacteria</taxon>
        <taxon>Pseudomonadati</taxon>
        <taxon>Pseudomonadota</taxon>
        <taxon>Gammaproteobacteria</taxon>
        <taxon>Pseudomonadales</taxon>
        <taxon>Pseudomonadaceae</taxon>
        <taxon>Pseudomonas</taxon>
    </lineage>
</organism>
<dbReference type="PROSITE" id="PS50928">
    <property type="entry name" value="ABC_TM1"/>
    <property type="match status" value="1"/>
</dbReference>
<dbReference type="Pfam" id="PF19300">
    <property type="entry name" value="BPD_transp_1_N"/>
    <property type="match status" value="1"/>
</dbReference>
<keyword evidence="2 8" id="KW-0813">Transport</keyword>